<proteinExistence type="predicted"/>
<keyword evidence="2" id="KW-1185">Reference proteome</keyword>
<reference evidence="1 2" key="1">
    <citation type="submission" date="2021-05" db="EMBL/GenBank/DDBJ databases">
        <title>Genome Assembly of Synthetic Allotetraploid Brassica napus Reveals Homoeologous Exchanges between Subgenomes.</title>
        <authorList>
            <person name="Davis J.T."/>
        </authorList>
    </citation>
    <scope>NUCLEOTIDE SEQUENCE [LARGE SCALE GENOMIC DNA]</scope>
    <source>
        <strain evidence="2">cv. Da-Ae</strain>
        <tissue evidence="1">Seedling</tissue>
    </source>
</reference>
<gene>
    <name evidence="1" type="ORF">HID58_035101</name>
</gene>
<sequence>MNFYSPTPSGPLELMLVIDIIPTHQKKTLSLSSPTFSLAFKSKSELSPGVRRRVRARAGAGGHTVLVSVSSFAAASSVSLSFDMHDVLRFGSGECSAAEEMRLRWPLGFLWGFGEKGERWTKTAVGFLGSGLRLIFSLRSRPVVSVREEEERFGSFRALVDLRLGSRWSIGSGWFLSVLDGIVDHWVPLSLAVVCAGGFCYHGGVSTKVVVLEFSLARVGFVSGLSGGRLCRFSDRLYWPLHFGLSLRGFLILLSSGGFSLIRSVPSFVFVPLLWRVKASSSSSFSLSVLGDYKRSGGFRSPPHYYVWSLLTSQHH</sequence>
<dbReference type="EMBL" id="JAGKQM010000009">
    <property type="protein sequence ID" value="KAH0911780.1"/>
    <property type="molecule type" value="Genomic_DNA"/>
</dbReference>
<organism evidence="1 2">
    <name type="scientific">Brassica napus</name>
    <name type="common">Rape</name>
    <dbReference type="NCBI Taxonomy" id="3708"/>
    <lineage>
        <taxon>Eukaryota</taxon>
        <taxon>Viridiplantae</taxon>
        <taxon>Streptophyta</taxon>
        <taxon>Embryophyta</taxon>
        <taxon>Tracheophyta</taxon>
        <taxon>Spermatophyta</taxon>
        <taxon>Magnoliopsida</taxon>
        <taxon>eudicotyledons</taxon>
        <taxon>Gunneridae</taxon>
        <taxon>Pentapetalae</taxon>
        <taxon>rosids</taxon>
        <taxon>malvids</taxon>
        <taxon>Brassicales</taxon>
        <taxon>Brassicaceae</taxon>
        <taxon>Brassiceae</taxon>
        <taxon>Brassica</taxon>
    </lineage>
</organism>
<comment type="caution">
    <text evidence="1">The sequence shown here is derived from an EMBL/GenBank/DDBJ whole genome shotgun (WGS) entry which is preliminary data.</text>
</comment>
<evidence type="ECO:0000313" key="2">
    <source>
        <dbReference type="Proteomes" id="UP000824890"/>
    </source>
</evidence>
<accession>A0ABQ8C3Y6</accession>
<protein>
    <submittedName>
        <fullName evidence="1">Uncharacterized protein</fullName>
    </submittedName>
</protein>
<dbReference type="Proteomes" id="UP000824890">
    <property type="component" value="Unassembled WGS sequence"/>
</dbReference>
<evidence type="ECO:0000313" key="1">
    <source>
        <dbReference type="EMBL" id="KAH0911780.1"/>
    </source>
</evidence>
<name>A0ABQ8C3Y6_BRANA</name>